<dbReference type="EnsemblMetazoa" id="GBRI042280-RA">
    <property type="protein sequence ID" value="GBRI042280-PA"/>
    <property type="gene ID" value="GBRI042280"/>
</dbReference>
<sequence>MYTHLRILRRQFLQPLADGCNTFIILFVTPENMQPFLHFLLYIVAEYCDYGLHDNIVFISTSIFANVKASARASRRTRTKSFHAVVDVAAGGVVDDAAIAVFLTDN</sequence>
<reference evidence="2" key="1">
    <citation type="submission" date="2014-03" db="EMBL/GenBank/DDBJ databases">
        <authorList>
            <person name="Aksoy S."/>
            <person name="Warren W."/>
            <person name="Wilson R.K."/>
        </authorList>
    </citation>
    <scope>NUCLEOTIDE SEQUENCE [LARGE SCALE GENOMIC DNA]</scope>
    <source>
        <strain evidence="2">IAEA</strain>
    </source>
</reference>
<name>A0A1A9X2T9_9MUSC</name>
<reference evidence="1" key="2">
    <citation type="submission" date="2020-05" db="UniProtKB">
        <authorList>
            <consortium name="EnsemblMetazoa"/>
        </authorList>
    </citation>
    <scope>IDENTIFICATION</scope>
    <source>
        <strain evidence="1">IAEA</strain>
    </source>
</reference>
<organism evidence="1 2">
    <name type="scientific">Glossina brevipalpis</name>
    <dbReference type="NCBI Taxonomy" id="37001"/>
    <lineage>
        <taxon>Eukaryota</taxon>
        <taxon>Metazoa</taxon>
        <taxon>Ecdysozoa</taxon>
        <taxon>Arthropoda</taxon>
        <taxon>Hexapoda</taxon>
        <taxon>Insecta</taxon>
        <taxon>Pterygota</taxon>
        <taxon>Neoptera</taxon>
        <taxon>Endopterygota</taxon>
        <taxon>Diptera</taxon>
        <taxon>Brachycera</taxon>
        <taxon>Muscomorpha</taxon>
        <taxon>Hippoboscoidea</taxon>
        <taxon>Glossinidae</taxon>
        <taxon>Glossina</taxon>
    </lineage>
</organism>
<evidence type="ECO:0000313" key="2">
    <source>
        <dbReference type="Proteomes" id="UP000091820"/>
    </source>
</evidence>
<keyword evidence="2" id="KW-1185">Reference proteome</keyword>
<proteinExistence type="predicted"/>
<evidence type="ECO:0000313" key="1">
    <source>
        <dbReference type="EnsemblMetazoa" id="GBRI042280-PA"/>
    </source>
</evidence>
<dbReference type="Proteomes" id="UP000091820">
    <property type="component" value="Unassembled WGS sequence"/>
</dbReference>
<protein>
    <submittedName>
        <fullName evidence="1">Uncharacterized protein</fullName>
    </submittedName>
</protein>
<dbReference type="VEuPathDB" id="VectorBase:GBRI042280"/>
<dbReference type="AlphaFoldDB" id="A0A1A9X2T9"/>
<accession>A0A1A9X2T9</accession>